<evidence type="ECO:0008006" key="4">
    <source>
        <dbReference type="Google" id="ProtNLM"/>
    </source>
</evidence>
<evidence type="ECO:0000313" key="3">
    <source>
        <dbReference type="Proteomes" id="UP000193642"/>
    </source>
</evidence>
<evidence type="ECO:0000256" key="1">
    <source>
        <dbReference type="SAM" id="MobiDB-lite"/>
    </source>
</evidence>
<name>A0A1Y2BUG4_9FUNG</name>
<comment type="caution">
    <text evidence="2">The sequence shown here is derived from an EMBL/GenBank/DDBJ whole genome shotgun (WGS) entry which is preliminary data.</text>
</comment>
<dbReference type="PANTHER" id="PTHR13639:SF2">
    <property type="entry name" value="CYTOCHROME C OXIDASE ASSEMBLY FACTOR 4 HOMOLOG, MITOCHONDRIAL"/>
    <property type="match status" value="1"/>
</dbReference>
<feature type="region of interest" description="Disordered" evidence="1">
    <location>
        <begin position="1"/>
        <end position="23"/>
    </location>
</feature>
<dbReference type="Proteomes" id="UP000193642">
    <property type="component" value="Unassembled WGS sequence"/>
</dbReference>
<dbReference type="AlphaFoldDB" id="A0A1Y2BUG4"/>
<dbReference type="InterPro" id="IPR039870">
    <property type="entry name" value="Coa4-like"/>
</dbReference>
<dbReference type="GO" id="GO:0033617">
    <property type="term" value="P:mitochondrial respiratory chain complex IV assembly"/>
    <property type="evidence" value="ECO:0007669"/>
    <property type="project" value="InterPro"/>
</dbReference>
<sequence>MTSKGETGHIQLTRPSEQLQDEQDEFNKRIQRTGCFKEHNAMLDCHFETKDWRKCTLEMKQFRDCFARHQAERSQRSLNERARESVVVERDASGQPVGGRNPIGSNEACELPPGYFGSSK</sequence>
<dbReference type="PANTHER" id="PTHR13639">
    <property type="entry name" value="CYTOCHROME C OXIDASE ASSEMBLY FACTOR 4 HOMOLOG, MITOCHONDRIAL"/>
    <property type="match status" value="1"/>
</dbReference>
<accession>A0A1Y2BUG4</accession>
<dbReference type="PROSITE" id="PS51808">
    <property type="entry name" value="CHCH"/>
    <property type="match status" value="1"/>
</dbReference>
<evidence type="ECO:0000313" key="2">
    <source>
        <dbReference type="EMBL" id="ORY38408.1"/>
    </source>
</evidence>
<gene>
    <name evidence="2" type="ORF">BCR33DRAFT_788985</name>
</gene>
<keyword evidence="3" id="KW-1185">Reference proteome</keyword>
<proteinExistence type="predicted"/>
<protein>
    <recommendedName>
        <fullName evidence="4">CHCH domain-containing protein</fullName>
    </recommendedName>
</protein>
<dbReference type="EMBL" id="MCGO01000044">
    <property type="protein sequence ID" value="ORY38408.1"/>
    <property type="molecule type" value="Genomic_DNA"/>
</dbReference>
<dbReference type="STRING" id="329046.A0A1Y2BUG4"/>
<dbReference type="OrthoDB" id="5586401at2759"/>
<dbReference type="GO" id="GO:0005758">
    <property type="term" value="C:mitochondrial intermembrane space"/>
    <property type="evidence" value="ECO:0007669"/>
    <property type="project" value="InterPro"/>
</dbReference>
<organism evidence="2 3">
    <name type="scientific">Rhizoclosmatium globosum</name>
    <dbReference type="NCBI Taxonomy" id="329046"/>
    <lineage>
        <taxon>Eukaryota</taxon>
        <taxon>Fungi</taxon>
        <taxon>Fungi incertae sedis</taxon>
        <taxon>Chytridiomycota</taxon>
        <taxon>Chytridiomycota incertae sedis</taxon>
        <taxon>Chytridiomycetes</taxon>
        <taxon>Chytridiales</taxon>
        <taxon>Chytriomycetaceae</taxon>
        <taxon>Rhizoclosmatium</taxon>
    </lineage>
</organism>
<reference evidence="2 3" key="1">
    <citation type="submission" date="2016-07" db="EMBL/GenBank/DDBJ databases">
        <title>Pervasive Adenine N6-methylation of Active Genes in Fungi.</title>
        <authorList>
            <consortium name="DOE Joint Genome Institute"/>
            <person name="Mondo S.J."/>
            <person name="Dannebaum R.O."/>
            <person name="Kuo R.C."/>
            <person name="Labutti K."/>
            <person name="Haridas S."/>
            <person name="Kuo A."/>
            <person name="Salamov A."/>
            <person name="Ahrendt S.R."/>
            <person name="Lipzen A."/>
            <person name="Sullivan W."/>
            <person name="Andreopoulos W.B."/>
            <person name="Clum A."/>
            <person name="Lindquist E."/>
            <person name="Daum C."/>
            <person name="Ramamoorthy G.K."/>
            <person name="Gryganskyi A."/>
            <person name="Culley D."/>
            <person name="Magnuson J.K."/>
            <person name="James T.Y."/>
            <person name="O'Malley M.A."/>
            <person name="Stajich J.E."/>
            <person name="Spatafora J.W."/>
            <person name="Visel A."/>
            <person name="Grigoriev I.V."/>
        </authorList>
    </citation>
    <scope>NUCLEOTIDE SEQUENCE [LARGE SCALE GENOMIC DNA]</scope>
    <source>
        <strain evidence="2 3">JEL800</strain>
    </source>
</reference>
<feature type="region of interest" description="Disordered" evidence="1">
    <location>
        <begin position="70"/>
        <end position="120"/>
    </location>
</feature>
<feature type="compositionally biased region" description="Basic and acidic residues" evidence="1">
    <location>
        <begin position="70"/>
        <end position="92"/>
    </location>
</feature>